<dbReference type="InterPro" id="IPR015422">
    <property type="entry name" value="PyrdxlP-dep_Trfase_small"/>
</dbReference>
<dbReference type="KEGG" id="acan:ACA1_041790"/>
<dbReference type="STRING" id="1257118.L8GV78"/>
<dbReference type="Gene3D" id="3.90.1150.10">
    <property type="entry name" value="Aspartate Aminotransferase, domain 1"/>
    <property type="match status" value="1"/>
</dbReference>
<accession>L8GV78</accession>
<dbReference type="RefSeq" id="XP_004338865.1">
    <property type="nucleotide sequence ID" value="XM_004338817.1"/>
</dbReference>
<dbReference type="GO" id="GO:0006527">
    <property type="term" value="P:L-arginine catabolic process"/>
    <property type="evidence" value="ECO:0007669"/>
    <property type="project" value="TreeGrafter"/>
</dbReference>
<dbReference type="Pfam" id="PF01276">
    <property type="entry name" value="OKR_DC_1"/>
    <property type="match status" value="2"/>
</dbReference>
<evidence type="ECO:0000259" key="1">
    <source>
        <dbReference type="Pfam" id="PF01276"/>
    </source>
</evidence>
<dbReference type="OMA" id="HEYSIYG"/>
<dbReference type="GO" id="GO:0005829">
    <property type="term" value="C:cytosol"/>
    <property type="evidence" value="ECO:0007669"/>
    <property type="project" value="TreeGrafter"/>
</dbReference>
<dbReference type="InterPro" id="IPR000310">
    <property type="entry name" value="Orn/Lys/Arg_deCO2ase_major_dom"/>
</dbReference>
<dbReference type="PANTHER" id="PTHR45229:SF3">
    <property type="entry name" value="BIODEGRADATIVE ARGININE DECARBOXYLASE"/>
    <property type="match status" value="1"/>
</dbReference>
<name>L8GV78_ACACF</name>
<evidence type="ECO:0000313" key="2">
    <source>
        <dbReference type="EMBL" id="ELR16852.1"/>
    </source>
</evidence>
<dbReference type="VEuPathDB" id="AmoebaDB:ACA1_041790"/>
<dbReference type="GO" id="GO:0030170">
    <property type="term" value="F:pyridoxal phosphate binding"/>
    <property type="evidence" value="ECO:0007669"/>
    <property type="project" value="TreeGrafter"/>
</dbReference>
<dbReference type="GeneID" id="14917597"/>
<dbReference type="OrthoDB" id="5978656at2759"/>
<dbReference type="AlphaFoldDB" id="L8GV78"/>
<dbReference type="Proteomes" id="UP000011083">
    <property type="component" value="Unassembled WGS sequence"/>
</dbReference>
<dbReference type="Gene3D" id="3.90.105.10">
    <property type="entry name" value="Molybdopterin biosynthesis moea protein, domain 2"/>
    <property type="match status" value="1"/>
</dbReference>
<feature type="domain" description="Orn/Lys/Arg decarboxylases family 1 pyridoxal-P attachment site" evidence="1">
    <location>
        <begin position="637"/>
        <end position="823"/>
    </location>
</feature>
<reference evidence="2 3" key="1">
    <citation type="journal article" date="2013" name="Genome Biol.">
        <title>Genome of Acanthamoeba castellanii highlights extensive lateral gene transfer and early evolution of tyrosine kinase signaling.</title>
        <authorList>
            <person name="Clarke M."/>
            <person name="Lohan A.J."/>
            <person name="Liu B."/>
            <person name="Lagkouvardos I."/>
            <person name="Roy S."/>
            <person name="Zafar N."/>
            <person name="Bertelli C."/>
            <person name="Schilde C."/>
            <person name="Kianianmomeni A."/>
            <person name="Burglin T.R."/>
            <person name="Frech C."/>
            <person name="Turcotte B."/>
            <person name="Kopec K.O."/>
            <person name="Synnott J.M."/>
            <person name="Choo C."/>
            <person name="Paponov I."/>
            <person name="Finkler A."/>
            <person name="Soon Heng Tan C."/>
            <person name="Hutchins A.P."/>
            <person name="Weinmeier T."/>
            <person name="Rattei T."/>
            <person name="Chu J.S."/>
            <person name="Gimenez G."/>
            <person name="Irimia M."/>
            <person name="Rigden D.J."/>
            <person name="Fitzpatrick D.A."/>
            <person name="Lorenzo-Morales J."/>
            <person name="Bateman A."/>
            <person name="Chiu C.H."/>
            <person name="Tang P."/>
            <person name="Hegemann P."/>
            <person name="Fromm H."/>
            <person name="Raoult D."/>
            <person name="Greub G."/>
            <person name="Miranda-Saavedra D."/>
            <person name="Chen N."/>
            <person name="Nash P."/>
            <person name="Ginger M.L."/>
            <person name="Horn M."/>
            <person name="Schaap P."/>
            <person name="Caler L."/>
            <person name="Loftus B."/>
        </authorList>
    </citation>
    <scope>NUCLEOTIDE SEQUENCE [LARGE SCALE GENOMIC DNA]</scope>
    <source>
        <strain evidence="2 3">Neff</strain>
    </source>
</reference>
<dbReference type="GO" id="GO:0008792">
    <property type="term" value="F:arginine decarboxylase activity"/>
    <property type="evidence" value="ECO:0007669"/>
    <property type="project" value="TreeGrafter"/>
</dbReference>
<dbReference type="Gene3D" id="3.40.640.10">
    <property type="entry name" value="Type I PLP-dependent aspartate aminotransferase-like (Major domain)"/>
    <property type="match status" value="1"/>
</dbReference>
<gene>
    <name evidence="2" type="ORF">ACA1_041790</name>
</gene>
<dbReference type="SUPFAM" id="SSF53383">
    <property type="entry name" value="PLP-dependent transferases"/>
    <property type="match status" value="1"/>
</dbReference>
<organism evidence="2 3">
    <name type="scientific">Acanthamoeba castellanii (strain ATCC 30010 / Neff)</name>
    <dbReference type="NCBI Taxonomy" id="1257118"/>
    <lineage>
        <taxon>Eukaryota</taxon>
        <taxon>Amoebozoa</taxon>
        <taxon>Discosea</taxon>
        <taxon>Longamoebia</taxon>
        <taxon>Centramoebida</taxon>
        <taxon>Acanthamoebidae</taxon>
        <taxon>Acanthamoeba</taxon>
    </lineage>
</organism>
<protein>
    <submittedName>
        <fullName evidence="2">Ornithine/lysine/arginine decarboxylase</fullName>
    </submittedName>
</protein>
<dbReference type="InterPro" id="IPR011193">
    <property type="entry name" value="Orn/lys/arg_de-COase"/>
</dbReference>
<proteinExistence type="predicted"/>
<evidence type="ECO:0000313" key="3">
    <source>
        <dbReference type="Proteomes" id="UP000011083"/>
    </source>
</evidence>
<keyword evidence="3" id="KW-1185">Reference proteome</keyword>
<dbReference type="InterPro" id="IPR015424">
    <property type="entry name" value="PyrdxlP-dep_Trfase"/>
</dbReference>
<dbReference type="InterPro" id="IPR015421">
    <property type="entry name" value="PyrdxlP-dep_Trfase_major"/>
</dbReference>
<feature type="domain" description="Orn/Lys/Arg decarboxylases family 1 pyridoxal-P attachment site" evidence="1">
    <location>
        <begin position="346"/>
        <end position="587"/>
    </location>
</feature>
<dbReference type="PANTHER" id="PTHR45229">
    <property type="entry name" value="CONSTITUTIVE ORNITHINE DECARBOXYLASE"/>
    <property type="match status" value="1"/>
</dbReference>
<sequence>MEKVMKHSHTFSALVRKFPKKLQHQQQNGEEVAALTVSATTSPSSLPSSQLGSFFFPARLRDDTWVELNHLCSPLLKGDGNCPPQPDEHHKREIETRIKLLRNVEDFWGFPGRRNFHQLVQLYEDGHYQRFAAAVAHITPAINDQVYRQLRWKAFDVAQVWEEKDESSSLLQEEDGATHCRGYFEVLVVGVEQDSHGLAHSLSEARSTSDSFTYSALTVASLEDAICAILFNTTIQSVVVRSNFQIQSPNGHGQPSFHSSPYLNKYGSLGKDEHSLTQQEARTMLLAQIIKEIRPELDIFCFSDLPVERVALTHNNQFNRVFYNESNDAQELHLSILQGVQARFETPFFNALVNYSKNPMGVFHAMPISRGASLTHSHWIKDMFNFYGRNIFLAETSATCGGLDSLLEPHGTIKAAQELAAQTFGSDRSFWVTNGTSTANKIVVQGLVRPGDIVLVDRNCHKSHHLGLALVGASVVYLEAYPLRQYAMYGAVPLRTIKETLLKHKAAGTLAKVKMVFRSLVLTRCTDRLVAAARRLTNCTFDGIVYNVQRVMEECLAIKPDLVFLWDEAWWGFAYFHYLLRLRTAMYGAQQLKLRYQSASYRAEYDNWVKANDGDEAKMFDPAKRWLPDPSTVRIRVYATQSTHKTLTALRQGSMIHVRDQDFKRSVERPFTESFFTHTSTSPNYQILASLDVGRRQMALEGLELHTEKALMMRKQLADNPDLNRWFHFLDVDELIPAEYRQESELKSYVHVTDTEESWLALRKAWLFDEFVLDPNRLTLHIGKTGIDGDTFKTNYLMDRFQIQVNKTSINSVLFMLTIGTTRSSIAYLLESLIKIGELIDASLEDRSPAEMKLHEKKKWELTQNMPPLPNFSHFHPKFRKSTITEEGVLRMPFFMAYEEDDCDYIPLRDKRLDDVNKCAIPLVSANFVIPYPPGFPILVPGQEVSQAIIDFFRHLDVKEVHGYVAELGLRIFKPHVVENAHTLDA</sequence>
<dbReference type="EMBL" id="KB007981">
    <property type="protein sequence ID" value="ELR16852.1"/>
    <property type="molecule type" value="Genomic_DNA"/>
</dbReference>